<evidence type="ECO:0000256" key="2">
    <source>
        <dbReference type="SAM" id="SignalP"/>
    </source>
</evidence>
<feature type="signal peptide" evidence="2">
    <location>
        <begin position="1"/>
        <end position="21"/>
    </location>
</feature>
<feature type="chain" id="PRO_5005191554" evidence="2">
    <location>
        <begin position="22"/>
        <end position="789"/>
    </location>
</feature>
<evidence type="ECO:0000256" key="1">
    <source>
        <dbReference type="SAM" id="MobiDB-lite"/>
    </source>
</evidence>
<name>A0A0G4H8B0_9ALVE</name>
<feature type="region of interest" description="Disordered" evidence="1">
    <location>
        <begin position="37"/>
        <end position="59"/>
    </location>
</feature>
<dbReference type="EMBL" id="CDMZ01001984">
    <property type="protein sequence ID" value="CEM40159.1"/>
    <property type="molecule type" value="Genomic_DNA"/>
</dbReference>
<dbReference type="VEuPathDB" id="CryptoDB:Cvel_870"/>
<evidence type="ECO:0000313" key="3">
    <source>
        <dbReference type="EMBL" id="CEM40159.1"/>
    </source>
</evidence>
<protein>
    <submittedName>
        <fullName evidence="3">Uncharacterized protein</fullName>
    </submittedName>
</protein>
<organism evidence="3">
    <name type="scientific">Chromera velia CCMP2878</name>
    <dbReference type="NCBI Taxonomy" id="1169474"/>
    <lineage>
        <taxon>Eukaryota</taxon>
        <taxon>Sar</taxon>
        <taxon>Alveolata</taxon>
        <taxon>Colpodellida</taxon>
        <taxon>Chromeraceae</taxon>
        <taxon>Chromera</taxon>
    </lineage>
</organism>
<accession>A0A0G4H8B0</accession>
<reference evidence="3" key="1">
    <citation type="submission" date="2014-11" db="EMBL/GenBank/DDBJ databases">
        <authorList>
            <person name="Otto D Thomas"/>
            <person name="Naeem Raeece"/>
        </authorList>
    </citation>
    <scope>NUCLEOTIDE SEQUENCE</scope>
</reference>
<sequence length="789" mass="86005">MIPRACLNLFISVLALTSALSASLRVGQRERERAGSLIERQSLVDTGGDRHRDNDREPHSALASRTASFFPNSAATAGRNAVAKMMSLNVDGFRKQCLIKASECFDRIAKKGLKTEIPPKEDEGPQQKVSALHLFDECEGLIESEFSQENPNEMLDTSQACERMNKKQRQEGQKGVAALIESLQPDVVLLQGSGRHGLGRFLPSGYISAVAADSAVLIRTSVVSVVSSFATVLSGADEESSGASNHVPACADLNFSPEGVQHPLMACSVEVSDSDASALVKAVRAYRRTGAAADMSIPAIIGGVFSSSSSFPEPSSGGERAAPSAMTTFEQQCYALASSPPEVEDDGGESGKGSIYVGQPMLSTDSMGGLKEVPNDSSKFPALVVEVSLIPAFLADQKADTSISLLKNAGKMETAVHSGAVRLCYEESCGPCEITPGMVLNWVDSVDIFSLKEWREEMITNISSALTLKEQRYMAQYFQDVTRELQTGPAKQVSFKQLENTIRGLEYASSSKTAWKHLRSRIDTMSAGARELSEKLEWLIGQMDSFGWRVKNDLMIPYTFSAIMMHRKGEMQPVSLVNLRMVHVIGDLEGIPSYGPAPREKSKQRAQVFKEFLLSHPEISHQDCWHFGPEQISKDPSLAPLSSGGPMMGLPLPPVEGKDDDIFWTGDPATELSQEKGHERFLLLEGNGRAAGLKLGFMMALQEDPNIKPPMVDILAFPPEAGEDPRVTRNIWALGQLTRAVKTSNLKLDGYVSTCGTLKANEEQAQKVRENPIMFAMEPEEFVREWKTC</sequence>
<proteinExistence type="predicted"/>
<dbReference type="AlphaFoldDB" id="A0A0G4H8B0"/>
<keyword evidence="2" id="KW-0732">Signal</keyword>
<feature type="compositionally biased region" description="Basic and acidic residues" evidence="1">
    <location>
        <begin position="47"/>
        <end position="59"/>
    </location>
</feature>
<gene>
    <name evidence="3" type="ORF">Cvel_870</name>
</gene>